<evidence type="ECO:0000313" key="4">
    <source>
        <dbReference type="Proteomes" id="UP000765509"/>
    </source>
</evidence>
<dbReference type="InterPro" id="IPR012337">
    <property type="entry name" value="RNaseH-like_sf"/>
</dbReference>
<dbReference type="GO" id="GO:0015074">
    <property type="term" value="P:DNA integration"/>
    <property type="evidence" value="ECO:0007669"/>
    <property type="project" value="InterPro"/>
</dbReference>
<dbReference type="InterPro" id="IPR036397">
    <property type="entry name" value="RNaseH_sf"/>
</dbReference>
<dbReference type="GO" id="GO:0005634">
    <property type="term" value="C:nucleus"/>
    <property type="evidence" value="ECO:0007669"/>
    <property type="project" value="UniProtKB-ARBA"/>
</dbReference>
<proteinExistence type="predicted"/>
<keyword evidence="1" id="KW-0694">RNA-binding</keyword>
<accession>A0A9Q3Q524</accession>
<dbReference type="OrthoDB" id="3341476at2759"/>
<gene>
    <name evidence="3" type="ORF">O181_124315</name>
</gene>
<name>A0A9Q3Q524_9BASI</name>
<sequence>MPEMSRNQELHHKTFGLLKPLQIKSGPWNSVSLEFITQFPLSNSFDSILVAADRFSKMEIFIETDSTLTSMDLSQIFISHVYSKHVLPVSIVSDRGSLFDSSFWTQLCQQLKISRDLSTAFHP</sequence>
<dbReference type="Proteomes" id="UP000765509">
    <property type="component" value="Unassembled WGS sequence"/>
</dbReference>
<dbReference type="EMBL" id="AVOT02118472">
    <property type="protein sequence ID" value="MBW0584600.1"/>
    <property type="molecule type" value="Genomic_DNA"/>
</dbReference>
<dbReference type="PANTHER" id="PTHR37984">
    <property type="entry name" value="PROTEIN CBG26694"/>
    <property type="match status" value="1"/>
</dbReference>
<dbReference type="PROSITE" id="PS50994">
    <property type="entry name" value="INTEGRASE"/>
    <property type="match status" value="1"/>
</dbReference>
<reference evidence="3" key="1">
    <citation type="submission" date="2021-03" db="EMBL/GenBank/DDBJ databases">
        <title>Draft genome sequence of rust myrtle Austropuccinia psidii MF-1, a brazilian biotype.</title>
        <authorList>
            <person name="Quecine M.C."/>
            <person name="Pachon D.M.R."/>
            <person name="Bonatelli M.L."/>
            <person name="Correr F.H."/>
            <person name="Franceschini L.M."/>
            <person name="Leite T.F."/>
            <person name="Margarido G.R.A."/>
            <person name="Almeida C.A."/>
            <person name="Ferrarezi J.A."/>
            <person name="Labate C.A."/>
        </authorList>
    </citation>
    <scope>NUCLEOTIDE SEQUENCE</scope>
    <source>
        <strain evidence="3">MF-1</strain>
    </source>
</reference>
<dbReference type="PANTHER" id="PTHR37984:SF5">
    <property type="entry name" value="PROTEIN NYNRIN-LIKE"/>
    <property type="match status" value="1"/>
</dbReference>
<dbReference type="GO" id="GO:0003723">
    <property type="term" value="F:RNA binding"/>
    <property type="evidence" value="ECO:0007669"/>
    <property type="project" value="UniProtKB-KW"/>
</dbReference>
<evidence type="ECO:0000259" key="2">
    <source>
        <dbReference type="PROSITE" id="PS50994"/>
    </source>
</evidence>
<dbReference type="SUPFAM" id="SSF53098">
    <property type="entry name" value="Ribonuclease H-like"/>
    <property type="match status" value="1"/>
</dbReference>
<comment type="caution">
    <text evidence="3">The sequence shown here is derived from an EMBL/GenBank/DDBJ whole genome shotgun (WGS) entry which is preliminary data.</text>
</comment>
<dbReference type="InterPro" id="IPR001584">
    <property type="entry name" value="Integrase_cat-core"/>
</dbReference>
<organism evidence="3 4">
    <name type="scientific">Austropuccinia psidii MF-1</name>
    <dbReference type="NCBI Taxonomy" id="1389203"/>
    <lineage>
        <taxon>Eukaryota</taxon>
        <taxon>Fungi</taxon>
        <taxon>Dikarya</taxon>
        <taxon>Basidiomycota</taxon>
        <taxon>Pucciniomycotina</taxon>
        <taxon>Pucciniomycetes</taxon>
        <taxon>Pucciniales</taxon>
        <taxon>Sphaerophragmiaceae</taxon>
        <taxon>Austropuccinia</taxon>
    </lineage>
</organism>
<feature type="domain" description="Integrase catalytic" evidence="2">
    <location>
        <begin position="23"/>
        <end position="123"/>
    </location>
</feature>
<keyword evidence="4" id="KW-1185">Reference proteome</keyword>
<protein>
    <recommendedName>
        <fullName evidence="2">Integrase catalytic domain-containing protein</fullName>
    </recommendedName>
</protein>
<dbReference type="Gene3D" id="3.30.420.10">
    <property type="entry name" value="Ribonuclease H-like superfamily/Ribonuclease H"/>
    <property type="match status" value="1"/>
</dbReference>
<dbReference type="InterPro" id="IPR050951">
    <property type="entry name" value="Retrovirus_Pol_polyprotein"/>
</dbReference>
<dbReference type="AlphaFoldDB" id="A0A9Q3Q524"/>
<evidence type="ECO:0000256" key="1">
    <source>
        <dbReference type="ARBA" id="ARBA00022884"/>
    </source>
</evidence>
<evidence type="ECO:0000313" key="3">
    <source>
        <dbReference type="EMBL" id="MBW0584600.1"/>
    </source>
</evidence>